<feature type="transmembrane region" description="Helical" evidence="3">
    <location>
        <begin position="360"/>
        <end position="381"/>
    </location>
</feature>
<keyword evidence="6" id="KW-1185">Reference proteome</keyword>
<feature type="domain" description="Peptidase M56" evidence="4">
    <location>
        <begin position="105"/>
        <end position="309"/>
    </location>
</feature>
<feature type="region of interest" description="Disordered" evidence="2">
    <location>
        <begin position="640"/>
        <end position="665"/>
    </location>
</feature>
<evidence type="ECO:0000259" key="4">
    <source>
        <dbReference type="Pfam" id="PF05569"/>
    </source>
</evidence>
<dbReference type="PANTHER" id="PTHR34978:SF3">
    <property type="entry name" value="SLR0241 PROTEIN"/>
    <property type="match status" value="1"/>
</dbReference>
<feature type="coiled-coil region" evidence="1">
    <location>
        <begin position="537"/>
        <end position="571"/>
    </location>
</feature>
<feature type="transmembrane region" description="Helical" evidence="3">
    <location>
        <begin position="257"/>
        <end position="279"/>
    </location>
</feature>
<feature type="transmembrane region" description="Helical" evidence="3">
    <location>
        <begin position="147"/>
        <end position="168"/>
    </location>
</feature>
<feature type="transmembrane region" description="Helical" evidence="3">
    <location>
        <begin position="34"/>
        <end position="56"/>
    </location>
</feature>
<feature type="region of interest" description="Disordered" evidence="2">
    <location>
        <begin position="690"/>
        <end position="747"/>
    </location>
</feature>
<dbReference type="PANTHER" id="PTHR34978">
    <property type="entry name" value="POSSIBLE SENSOR-TRANSDUCER PROTEIN BLAR"/>
    <property type="match status" value="1"/>
</dbReference>
<dbReference type="Pfam" id="PF05569">
    <property type="entry name" value="Peptidase_M56"/>
    <property type="match status" value="1"/>
</dbReference>
<reference evidence="5 6" key="1">
    <citation type="submission" date="2019-07" db="EMBL/GenBank/DDBJ databases">
        <title>Hymenobacter sp. straun FUR1 Genome sequencing and assembly.</title>
        <authorList>
            <person name="Chhetri G."/>
        </authorList>
    </citation>
    <scope>NUCLEOTIDE SEQUENCE [LARGE SCALE GENOMIC DNA]</scope>
    <source>
        <strain evidence="5 6">Fur1</strain>
    </source>
</reference>
<dbReference type="CDD" id="cd07341">
    <property type="entry name" value="M56_BlaR1_MecR1_like"/>
    <property type="match status" value="1"/>
</dbReference>
<feature type="transmembrane region" description="Helical" evidence="3">
    <location>
        <begin position="225"/>
        <end position="245"/>
    </location>
</feature>
<keyword evidence="3" id="KW-0812">Transmembrane</keyword>
<keyword evidence="1" id="KW-0175">Coiled coil</keyword>
<dbReference type="InterPro" id="IPR052173">
    <property type="entry name" value="Beta-lactam_resp_regulator"/>
</dbReference>
<evidence type="ECO:0000256" key="2">
    <source>
        <dbReference type="SAM" id="MobiDB-lite"/>
    </source>
</evidence>
<protein>
    <recommendedName>
        <fullName evidence="4">Peptidase M56 domain-containing protein</fullName>
    </recommendedName>
</protein>
<name>A0A558BRQ0_9BACT</name>
<dbReference type="InterPro" id="IPR008756">
    <property type="entry name" value="Peptidase_M56"/>
</dbReference>
<gene>
    <name evidence="5" type="ORF">FNT36_16135</name>
</gene>
<keyword evidence="3" id="KW-1133">Transmembrane helix</keyword>
<feature type="compositionally biased region" description="Pro residues" evidence="2">
    <location>
        <begin position="734"/>
        <end position="745"/>
    </location>
</feature>
<evidence type="ECO:0000256" key="1">
    <source>
        <dbReference type="SAM" id="Coils"/>
    </source>
</evidence>
<evidence type="ECO:0000313" key="6">
    <source>
        <dbReference type="Proteomes" id="UP000317624"/>
    </source>
</evidence>
<keyword evidence="3" id="KW-0472">Membrane</keyword>
<dbReference type="EMBL" id="VMRJ01000004">
    <property type="protein sequence ID" value="TVT39188.1"/>
    <property type="molecule type" value="Genomic_DNA"/>
</dbReference>
<accession>A0A558BRQ0</accession>
<sequence length="816" mass="87291">MTLRFKTLTNPIPTPMTTPQVLREVLSPALVRGVGYALLHSLWQGGALAVLLAGVLPLLRRHRAEVRYAVSAGALATLVLAVGLTFNFYYQSQPATTGQWVAASPVASNAVLAADATAATNLAAPAAASQLAPLAWLQANARNLEPYLPAVVGVWLLGLLLMSGRLAGGLVYTNRLRRAGTQALGAEWQQRLAALARRAGVRQPVALLESARVAGPLVLGHLRPAILLPLGAVAGLSPALLEALLAHELAHIVRRDYLLNLGLAVVEVLFFYHPAVWFMAGCLRAERENCCDDQAAALCGGDRLRVARALAALAELEAAPATAPRLALAATGTGGRGSLLARVRRLALGRPQAPTLGEGLLALLLGVVGVAGLSTGVALAAPAGNRVVKALVTTGKQALAPADTTQKVPVVMAGPAADASDLREEVVSTPAVVAAPRVRMATTLQGRPPRRDRASTVVIEKDKKGRIVNLLVNGQPVETDASGKKAKRDKKEKVRTVEVVRVPNETVRVERLERPRARTYSFNMSPDRANEMAQFGLAEALNNQELTTEQREQMERELGRLKAQGKALEGLTVEPRQELRLNLNGLAYNLGNGLAYNPEKWRDAQRRMQEGQQRLRDGQRRFLKAQRQFELLDLTGRADRDAAQADREAARADREAEQADRANDRTELAARRAELRARIAADAAELRALERSSARQPLTQVPAPPRPPRAPRSVAPAAPVPPAAPGAPGAPGAPNAPLPPAPPTAPNTIKLREALRNDGLIQDDKHFSFNLNDQGGRVNGKALTPEQATKYRQLLNLPTTKIKGSKTNFGITVDEN</sequence>
<evidence type="ECO:0000256" key="3">
    <source>
        <dbReference type="SAM" id="Phobius"/>
    </source>
</evidence>
<dbReference type="Gene3D" id="3.30.2010.10">
    <property type="entry name" value="Metalloproteases ('zincins'), catalytic domain"/>
    <property type="match status" value="1"/>
</dbReference>
<proteinExistence type="predicted"/>
<feature type="transmembrane region" description="Helical" evidence="3">
    <location>
        <begin position="68"/>
        <end position="90"/>
    </location>
</feature>
<comment type="caution">
    <text evidence="5">The sequence shown here is derived from an EMBL/GenBank/DDBJ whole genome shotgun (WGS) entry which is preliminary data.</text>
</comment>
<evidence type="ECO:0000313" key="5">
    <source>
        <dbReference type="EMBL" id="TVT39188.1"/>
    </source>
</evidence>
<dbReference type="AlphaFoldDB" id="A0A558BRQ0"/>
<dbReference type="OrthoDB" id="15218at2"/>
<organism evidence="5 6">
    <name type="scientific">Hymenobacter setariae</name>
    <dbReference type="NCBI Taxonomy" id="2594794"/>
    <lineage>
        <taxon>Bacteria</taxon>
        <taxon>Pseudomonadati</taxon>
        <taxon>Bacteroidota</taxon>
        <taxon>Cytophagia</taxon>
        <taxon>Cytophagales</taxon>
        <taxon>Hymenobacteraceae</taxon>
        <taxon>Hymenobacter</taxon>
    </lineage>
</organism>
<dbReference type="Proteomes" id="UP000317624">
    <property type="component" value="Unassembled WGS sequence"/>
</dbReference>